<feature type="transmembrane region" description="Helical" evidence="10">
    <location>
        <begin position="20"/>
        <end position="42"/>
    </location>
</feature>
<feature type="transmembrane region" description="Helical" evidence="10">
    <location>
        <begin position="193"/>
        <end position="217"/>
    </location>
</feature>
<keyword evidence="2" id="KW-0813">Transport</keyword>
<evidence type="ECO:0000256" key="10">
    <source>
        <dbReference type="SAM" id="Phobius"/>
    </source>
</evidence>
<comment type="subcellular location">
    <subcellularLocation>
        <location evidence="1">Cell inner membrane</location>
        <topology evidence="1">Multi-pass membrane protein</topology>
    </subcellularLocation>
</comment>
<protein>
    <recommendedName>
        <fullName evidence="9">Multidrug-efflux transporter</fullName>
    </recommendedName>
</protein>
<dbReference type="PIRSF" id="PIRSF006603">
    <property type="entry name" value="DinF"/>
    <property type="match status" value="1"/>
</dbReference>
<feature type="transmembrane region" description="Helical" evidence="10">
    <location>
        <begin position="426"/>
        <end position="445"/>
    </location>
</feature>
<sequence>MASAAPSPFRVELGATLRLAGPLALANMLQMAVYALDVIFVARLGSHQLAASSLAVAVFSLINFGFLGLTGAVAPLIAAERGRKTHAVREIRRSVRMALWLAVIGGLGGMVLCQFGEALMLLTGQDPAIAKTAGWFLALLSLSLVPMLITNVLRMFVSAMGRPVFATLVTAMAIAVNALGNWVLIYGHFGLPALGLAGSAVSTLLTALATALAYALAIRWDRNLRRYHVLGHWWRPEWQRFREIVRLGVPIALTIVAEGGLFSSAAFLMGRIGETQLAAHTVALQVAAFFFQVPFGVGQAATIRVGYHFGARNPIAAGHAGWAAVAVCLAFAGISASAMVLFPQAILSAYVDVGAPDNALLVGFAVQYLIVAAAFQLVDGVQAVAAGALRGLQDTRMPMVIAIGGYWLIGFVIAIWLGFATPLEGIGVWIGLAAGLTAVAILLGWRWHRRQALGLLPVPVPSPGPS</sequence>
<feature type="transmembrane region" description="Helical" evidence="10">
    <location>
        <begin position="282"/>
        <end position="301"/>
    </location>
</feature>
<evidence type="ECO:0000256" key="3">
    <source>
        <dbReference type="ARBA" id="ARBA00022449"/>
    </source>
</evidence>
<keyword evidence="12" id="KW-1185">Reference proteome</keyword>
<evidence type="ECO:0000256" key="4">
    <source>
        <dbReference type="ARBA" id="ARBA00022475"/>
    </source>
</evidence>
<reference evidence="11 12" key="1">
    <citation type="submission" date="2024-03" db="EMBL/GenBank/DDBJ databases">
        <authorList>
            <person name="Jo J.-H."/>
        </authorList>
    </citation>
    <scope>NUCLEOTIDE SEQUENCE [LARGE SCALE GENOMIC DNA]</scope>
    <source>
        <strain evidence="11 12">PS1R-30</strain>
    </source>
</reference>
<dbReference type="InterPro" id="IPR002528">
    <property type="entry name" value="MATE_fam"/>
</dbReference>
<feature type="transmembrane region" description="Helical" evidence="10">
    <location>
        <begin position="165"/>
        <end position="187"/>
    </location>
</feature>
<evidence type="ECO:0000256" key="8">
    <source>
        <dbReference type="ARBA" id="ARBA00023136"/>
    </source>
</evidence>
<feature type="transmembrane region" description="Helical" evidence="10">
    <location>
        <begin position="54"/>
        <end position="77"/>
    </location>
</feature>
<gene>
    <name evidence="11" type="ORF">WG901_22475</name>
</gene>
<evidence type="ECO:0000256" key="5">
    <source>
        <dbReference type="ARBA" id="ARBA00022692"/>
    </source>
</evidence>
<keyword evidence="8 10" id="KW-0472">Membrane</keyword>
<dbReference type="RefSeq" id="WP_339589376.1">
    <property type="nucleotide sequence ID" value="NZ_JBBHJZ010000008.1"/>
</dbReference>
<name>A0ABU8S249_9SPHN</name>
<keyword evidence="4" id="KW-1003">Cell membrane</keyword>
<keyword evidence="7" id="KW-0406">Ion transport</keyword>
<dbReference type="EMBL" id="JBBHJZ010000008">
    <property type="protein sequence ID" value="MEJ5979436.1"/>
    <property type="molecule type" value="Genomic_DNA"/>
</dbReference>
<comment type="caution">
    <text evidence="11">The sequence shown here is derived from an EMBL/GenBank/DDBJ whole genome shotgun (WGS) entry which is preliminary data.</text>
</comment>
<accession>A0ABU8S249</accession>
<evidence type="ECO:0000256" key="2">
    <source>
        <dbReference type="ARBA" id="ARBA00022448"/>
    </source>
</evidence>
<feature type="transmembrane region" description="Helical" evidence="10">
    <location>
        <begin position="322"/>
        <end position="347"/>
    </location>
</feature>
<dbReference type="NCBIfam" id="TIGR00797">
    <property type="entry name" value="matE"/>
    <property type="match status" value="1"/>
</dbReference>
<feature type="transmembrane region" description="Helical" evidence="10">
    <location>
        <begin position="399"/>
        <end position="420"/>
    </location>
</feature>
<evidence type="ECO:0000313" key="12">
    <source>
        <dbReference type="Proteomes" id="UP001361239"/>
    </source>
</evidence>
<keyword evidence="6 10" id="KW-1133">Transmembrane helix</keyword>
<evidence type="ECO:0000256" key="1">
    <source>
        <dbReference type="ARBA" id="ARBA00004429"/>
    </source>
</evidence>
<dbReference type="Proteomes" id="UP001361239">
    <property type="component" value="Unassembled WGS sequence"/>
</dbReference>
<evidence type="ECO:0000256" key="7">
    <source>
        <dbReference type="ARBA" id="ARBA00023065"/>
    </source>
</evidence>
<evidence type="ECO:0000313" key="11">
    <source>
        <dbReference type="EMBL" id="MEJ5979436.1"/>
    </source>
</evidence>
<dbReference type="PANTHER" id="PTHR43298">
    <property type="entry name" value="MULTIDRUG RESISTANCE PROTEIN NORM-RELATED"/>
    <property type="match status" value="1"/>
</dbReference>
<dbReference type="CDD" id="cd13131">
    <property type="entry name" value="MATE_NorM_like"/>
    <property type="match status" value="1"/>
</dbReference>
<keyword evidence="5 10" id="KW-0812">Transmembrane</keyword>
<dbReference type="PANTHER" id="PTHR43298:SF2">
    <property type="entry name" value="FMN_FAD EXPORTER YEEO-RELATED"/>
    <property type="match status" value="1"/>
</dbReference>
<evidence type="ECO:0000256" key="9">
    <source>
        <dbReference type="ARBA" id="ARBA00031636"/>
    </source>
</evidence>
<dbReference type="InterPro" id="IPR050222">
    <property type="entry name" value="MATE_MdtK"/>
</dbReference>
<feature type="transmembrane region" description="Helical" evidence="10">
    <location>
        <begin position="359"/>
        <end position="378"/>
    </location>
</feature>
<proteinExistence type="predicted"/>
<evidence type="ECO:0000256" key="6">
    <source>
        <dbReference type="ARBA" id="ARBA00022989"/>
    </source>
</evidence>
<feature type="transmembrane region" description="Helical" evidence="10">
    <location>
        <begin position="98"/>
        <end position="121"/>
    </location>
</feature>
<dbReference type="InterPro" id="IPR048279">
    <property type="entry name" value="MdtK-like"/>
</dbReference>
<feature type="transmembrane region" description="Helical" evidence="10">
    <location>
        <begin position="244"/>
        <end position="270"/>
    </location>
</feature>
<dbReference type="Pfam" id="PF01554">
    <property type="entry name" value="MatE"/>
    <property type="match status" value="2"/>
</dbReference>
<keyword evidence="3" id="KW-0050">Antiport</keyword>
<organism evidence="11 12">
    <name type="scientific">Novosphingobium anseongense</name>
    <dbReference type="NCBI Taxonomy" id="3133436"/>
    <lineage>
        <taxon>Bacteria</taxon>
        <taxon>Pseudomonadati</taxon>
        <taxon>Pseudomonadota</taxon>
        <taxon>Alphaproteobacteria</taxon>
        <taxon>Sphingomonadales</taxon>
        <taxon>Sphingomonadaceae</taxon>
        <taxon>Novosphingobium</taxon>
    </lineage>
</organism>
<feature type="transmembrane region" description="Helical" evidence="10">
    <location>
        <begin position="133"/>
        <end position="153"/>
    </location>
</feature>